<dbReference type="FunFam" id="1.10.340.30:FF:000005">
    <property type="entry name" value="Endonuclease III-like protein 1"/>
    <property type="match status" value="1"/>
</dbReference>
<dbReference type="Proteomes" id="UP000681722">
    <property type="component" value="Unassembled WGS sequence"/>
</dbReference>
<dbReference type="GO" id="GO:0051539">
    <property type="term" value="F:4 iron, 4 sulfur cluster binding"/>
    <property type="evidence" value="ECO:0007669"/>
    <property type="project" value="UniProtKB-KW"/>
</dbReference>
<dbReference type="InterPro" id="IPR000445">
    <property type="entry name" value="HhH_motif"/>
</dbReference>
<dbReference type="EMBL" id="CAJOBC010086653">
    <property type="protein sequence ID" value="CAF4346714.1"/>
    <property type="molecule type" value="Genomic_DNA"/>
</dbReference>
<dbReference type="GO" id="GO:0140078">
    <property type="term" value="F:class I DNA-(apurinic or apyrimidinic site) endonuclease activity"/>
    <property type="evidence" value="ECO:0007669"/>
    <property type="project" value="UniProtKB-EC"/>
</dbReference>
<name>A0A815RTY1_9BILA</name>
<dbReference type="InterPro" id="IPR023170">
    <property type="entry name" value="HhH_base_excis_C"/>
</dbReference>
<keyword evidence="9" id="KW-0234">DNA repair</keyword>
<dbReference type="InterPro" id="IPR003265">
    <property type="entry name" value="HhH-GPD_domain"/>
</dbReference>
<reference evidence="15" key="1">
    <citation type="submission" date="2021-02" db="EMBL/GenBank/DDBJ databases">
        <authorList>
            <person name="Nowell W R."/>
        </authorList>
    </citation>
    <scope>NUCLEOTIDE SEQUENCE</scope>
</reference>
<comment type="caution">
    <text evidence="15">The sequence shown here is derived from an EMBL/GenBank/DDBJ whole genome shotgun (WGS) entry which is preliminary data.</text>
</comment>
<dbReference type="Gene3D" id="1.10.340.30">
    <property type="entry name" value="Hypothetical protein, domain 2"/>
    <property type="match status" value="1"/>
</dbReference>
<evidence type="ECO:0000256" key="12">
    <source>
        <dbReference type="SAM" id="MobiDB-lite"/>
    </source>
</evidence>
<dbReference type="GO" id="GO:0006289">
    <property type="term" value="P:nucleotide-excision repair"/>
    <property type="evidence" value="ECO:0007669"/>
    <property type="project" value="TreeGrafter"/>
</dbReference>
<dbReference type="OrthoDB" id="2099276at2759"/>
<dbReference type="GO" id="GO:0003677">
    <property type="term" value="F:DNA binding"/>
    <property type="evidence" value="ECO:0007669"/>
    <property type="project" value="InterPro"/>
</dbReference>
<evidence type="ECO:0000313" key="15">
    <source>
        <dbReference type="EMBL" id="CAF1481799.1"/>
    </source>
</evidence>
<comment type="similarity">
    <text evidence="1">Belongs to the Nth/MutY family.</text>
</comment>
<evidence type="ECO:0000256" key="2">
    <source>
        <dbReference type="ARBA" id="ARBA00012720"/>
    </source>
</evidence>
<evidence type="ECO:0000256" key="3">
    <source>
        <dbReference type="ARBA" id="ARBA00022485"/>
    </source>
</evidence>
<keyword evidence="11" id="KW-0326">Glycosidase</keyword>
<evidence type="ECO:0000256" key="6">
    <source>
        <dbReference type="ARBA" id="ARBA00022801"/>
    </source>
</evidence>
<dbReference type="InterPro" id="IPR011257">
    <property type="entry name" value="DNA_glycosylase"/>
</dbReference>
<evidence type="ECO:0000256" key="10">
    <source>
        <dbReference type="ARBA" id="ARBA00023239"/>
    </source>
</evidence>
<evidence type="ECO:0000313" key="14">
    <source>
        <dbReference type="EMBL" id="CAF1368524.1"/>
    </source>
</evidence>
<evidence type="ECO:0000313" key="17">
    <source>
        <dbReference type="EMBL" id="CAF4346714.1"/>
    </source>
</evidence>
<dbReference type="GO" id="GO:0000703">
    <property type="term" value="F:oxidized pyrimidine nucleobase lesion DNA N-glycosylase activity"/>
    <property type="evidence" value="ECO:0007669"/>
    <property type="project" value="TreeGrafter"/>
</dbReference>
<dbReference type="CDD" id="cd00056">
    <property type="entry name" value="ENDO3c"/>
    <property type="match status" value="1"/>
</dbReference>
<evidence type="ECO:0000256" key="4">
    <source>
        <dbReference type="ARBA" id="ARBA00022723"/>
    </source>
</evidence>
<keyword evidence="5" id="KW-0227">DNA damage</keyword>
<keyword evidence="10" id="KW-0456">Lyase</keyword>
<dbReference type="Pfam" id="PF00633">
    <property type="entry name" value="HHH"/>
    <property type="match status" value="1"/>
</dbReference>
<evidence type="ECO:0000256" key="5">
    <source>
        <dbReference type="ARBA" id="ARBA00022763"/>
    </source>
</evidence>
<dbReference type="EMBL" id="CAJNOQ010021169">
    <property type="protein sequence ID" value="CAF1481799.1"/>
    <property type="molecule type" value="Genomic_DNA"/>
</dbReference>
<dbReference type="EMBL" id="CAJOBA010045497">
    <property type="protein sequence ID" value="CAF4177654.1"/>
    <property type="molecule type" value="Genomic_DNA"/>
</dbReference>
<evidence type="ECO:0000313" key="16">
    <source>
        <dbReference type="EMBL" id="CAF4177654.1"/>
    </source>
</evidence>
<dbReference type="Gene3D" id="1.10.1670.10">
    <property type="entry name" value="Helix-hairpin-Helix base-excision DNA repair enzymes (C-terminal)"/>
    <property type="match status" value="1"/>
</dbReference>
<protein>
    <recommendedName>
        <fullName evidence="2">DNA-(apurinic or apyrimidinic site) lyase</fullName>
        <ecNumber evidence="2">4.2.99.18</ecNumber>
    </recommendedName>
</protein>
<dbReference type="SMART" id="SM00478">
    <property type="entry name" value="ENDO3c"/>
    <property type="match status" value="1"/>
</dbReference>
<dbReference type="Proteomes" id="UP000677228">
    <property type="component" value="Unassembled WGS sequence"/>
</dbReference>
<dbReference type="AlphaFoldDB" id="A0A815RTY1"/>
<sequence length="271" mass="31413">MPPKKQLLSTGADESTSRYFKSEISSRKKPVRKLSAVTHDESEGEMHTENEVKAKKPRKKLTIEVTDGPIDQENKITKWEPPHWTEHWKNILQMRIINKHLEPKGCDTIGETITNDKIRRFHVLVSLMLSSQTKDTITIPAMDRLRDAGLTIQYILDISDDELGRIIYPVGFWRRKVQYLKETCKILHKKYDDDIPDTLEGLCSLPGVGPKMAYLTMDFAWKNNVGIGVDVHVHRIVNRLQWVEKPTKTPEQTRLALESWIPRYDYIDPIS</sequence>
<dbReference type="Proteomes" id="UP000682733">
    <property type="component" value="Unassembled WGS sequence"/>
</dbReference>
<feature type="domain" description="HhH-GPD" evidence="13">
    <location>
        <begin position="129"/>
        <end position="269"/>
    </location>
</feature>
<dbReference type="GO" id="GO:0046872">
    <property type="term" value="F:metal ion binding"/>
    <property type="evidence" value="ECO:0007669"/>
    <property type="project" value="UniProtKB-KW"/>
</dbReference>
<dbReference type="PANTHER" id="PTHR43286">
    <property type="entry name" value="ENDONUCLEASE III-LIKE PROTEIN 1"/>
    <property type="match status" value="1"/>
</dbReference>
<evidence type="ECO:0000256" key="11">
    <source>
        <dbReference type="ARBA" id="ARBA00023295"/>
    </source>
</evidence>
<proteinExistence type="inferred from homology"/>
<dbReference type="EMBL" id="CAJNOK010023841">
    <property type="protein sequence ID" value="CAF1368524.1"/>
    <property type="molecule type" value="Genomic_DNA"/>
</dbReference>
<dbReference type="Proteomes" id="UP000663829">
    <property type="component" value="Unassembled WGS sequence"/>
</dbReference>
<dbReference type="GO" id="GO:0006285">
    <property type="term" value="P:base-excision repair, AP site formation"/>
    <property type="evidence" value="ECO:0007669"/>
    <property type="project" value="TreeGrafter"/>
</dbReference>
<dbReference type="PANTHER" id="PTHR43286:SF1">
    <property type="entry name" value="ENDONUCLEASE III-LIKE PROTEIN 1"/>
    <property type="match status" value="1"/>
</dbReference>
<evidence type="ECO:0000256" key="8">
    <source>
        <dbReference type="ARBA" id="ARBA00023014"/>
    </source>
</evidence>
<keyword evidence="3" id="KW-0004">4Fe-4S</keyword>
<evidence type="ECO:0000256" key="1">
    <source>
        <dbReference type="ARBA" id="ARBA00008343"/>
    </source>
</evidence>
<keyword evidence="18" id="KW-1185">Reference proteome</keyword>
<dbReference type="Pfam" id="PF00730">
    <property type="entry name" value="HhH-GPD"/>
    <property type="match status" value="1"/>
</dbReference>
<keyword evidence="7" id="KW-0408">Iron</keyword>
<keyword evidence="6" id="KW-0378">Hydrolase</keyword>
<organism evidence="15 18">
    <name type="scientific">Didymodactylos carnosus</name>
    <dbReference type="NCBI Taxonomy" id="1234261"/>
    <lineage>
        <taxon>Eukaryota</taxon>
        <taxon>Metazoa</taxon>
        <taxon>Spiralia</taxon>
        <taxon>Gnathifera</taxon>
        <taxon>Rotifera</taxon>
        <taxon>Eurotatoria</taxon>
        <taxon>Bdelloidea</taxon>
        <taxon>Philodinida</taxon>
        <taxon>Philodinidae</taxon>
        <taxon>Didymodactylos</taxon>
    </lineage>
</organism>
<dbReference type="GO" id="GO:0005634">
    <property type="term" value="C:nucleus"/>
    <property type="evidence" value="ECO:0007669"/>
    <property type="project" value="TreeGrafter"/>
</dbReference>
<feature type="compositionally biased region" description="Polar residues" evidence="12">
    <location>
        <begin position="7"/>
        <end position="19"/>
    </location>
</feature>
<keyword evidence="4" id="KW-0479">Metal-binding</keyword>
<evidence type="ECO:0000256" key="9">
    <source>
        <dbReference type="ARBA" id="ARBA00023204"/>
    </source>
</evidence>
<evidence type="ECO:0000256" key="7">
    <source>
        <dbReference type="ARBA" id="ARBA00023004"/>
    </source>
</evidence>
<feature type="region of interest" description="Disordered" evidence="12">
    <location>
        <begin position="1"/>
        <end position="57"/>
    </location>
</feature>
<feature type="compositionally biased region" description="Basic and acidic residues" evidence="12">
    <location>
        <begin position="38"/>
        <end position="54"/>
    </location>
</feature>
<accession>A0A815RTY1</accession>
<evidence type="ECO:0000259" key="13">
    <source>
        <dbReference type="SMART" id="SM00478"/>
    </source>
</evidence>
<dbReference type="EC" id="4.2.99.18" evidence="2"/>
<gene>
    <name evidence="15" type="ORF">GPM918_LOCUS35873</name>
    <name evidence="14" type="ORF">OVA965_LOCUS31563</name>
    <name evidence="17" type="ORF">SRO942_LOCUS36599</name>
    <name evidence="16" type="ORF">TMI583_LOCUS32388</name>
</gene>
<dbReference type="SUPFAM" id="SSF48150">
    <property type="entry name" value="DNA-glycosylase"/>
    <property type="match status" value="1"/>
</dbReference>
<keyword evidence="8" id="KW-0411">Iron-sulfur</keyword>
<evidence type="ECO:0000313" key="18">
    <source>
        <dbReference type="Proteomes" id="UP000663829"/>
    </source>
</evidence>